<dbReference type="SUPFAM" id="SSF51735">
    <property type="entry name" value="NAD(P)-binding Rossmann-fold domains"/>
    <property type="match status" value="1"/>
</dbReference>
<dbReference type="PANTHER" id="PTHR42820:SF16">
    <property type="entry name" value="SHORT-CHAIN DEHYDROGENASE REDUCTASE 3B"/>
    <property type="match status" value="1"/>
</dbReference>
<comment type="similarity">
    <text evidence="1">Belongs to the short-chain dehydrogenases/reductases (SDR) family.</text>
</comment>
<keyword evidence="3" id="KW-1185">Reference proteome</keyword>
<organism evidence="2 3">
    <name type="scientific">Citrullus colocynthis</name>
    <name type="common">colocynth</name>
    <dbReference type="NCBI Taxonomy" id="252529"/>
    <lineage>
        <taxon>Eukaryota</taxon>
        <taxon>Viridiplantae</taxon>
        <taxon>Streptophyta</taxon>
        <taxon>Embryophyta</taxon>
        <taxon>Tracheophyta</taxon>
        <taxon>Spermatophyta</taxon>
        <taxon>Magnoliopsida</taxon>
        <taxon>eudicotyledons</taxon>
        <taxon>Gunneridae</taxon>
        <taxon>Pentapetalae</taxon>
        <taxon>rosids</taxon>
        <taxon>fabids</taxon>
        <taxon>Cucurbitales</taxon>
        <taxon>Cucurbitaceae</taxon>
        <taxon>Benincaseae</taxon>
        <taxon>Citrullus</taxon>
    </lineage>
</organism>
<dbReference type="Pfam" id="PF00106">
    <property type="entry name" value="adh_short"/>
    <property type="match status" value="1"/>
</dbReference>
<evidence type="ECO:0000313" key="3">
    <source>
        <dbReference type="Proteomes" id="UP001642487"/>
    </source>
</evidence>
<dbReference type="Proteomes" id="UP001642487">
    <property type="component" value="Chromosome 1"/>
</dbReference>
<evidence type="ECO:0000313" key="2">
    <source>
        <dbReference type="EMBL" id="CAK9310205.1"/>
    </source>
</evidence>
<accession>A0ABP0XU37</accession>
<dbReference type="Gene3D" id="3.40.50.720">
    <property type="entry name" value="NAD(P)-binding Rossmann-like Domain"/>
    <property type="match status" value="1"/>
</dbReference>
<name>A0ABP0XU37_9ROSI</name>
<evidence type="ECO:0000256" key="1">
    <source>
        <dbReference type="ARBA" id="ARBA00006484"/>
    </source>
</evidence>
<dbReference type="InterPro" id="IPR036291">
    <property type="entry name" value="NAD(P)-bd_dom_sf"/>
</dbReference>
<reference evidence="2 3" key="1">
    <citation type="submission" date="2024-03" db="EMBL/GenBank/DDBJ databases">
        <authorList>
            <person name="Gkanogiannis A."/>
            <person name="Becerra Lopez-Lavalle L."/>
        </authorList>
    </citation>
    <scope>NUCLEOTIDE SEQUENCE [LARGE SCALE GENOMIC DNA]</scope>
</reference>
<dbReference type="InterPro" id="IPR002347">
    <property type="entry name" value="SDR_fam"/>
</dbReference>
<dbReference type="EMBL" id="OZ021735">
    <property type="protein sequence ID" value="CAK9310205.1"/>
    <property type="molecule type" value="Genomic_DNA"/>
</dbReference>
<proteinExistence type="inferred from homology"/>
<sequence length="71" mass="7672">MSKPRQLHGKVALITGAASGIDEETVRLFSVNGAFVVVADIDDKLGQKVVVSIGINHANFHHYDVRGEKQS</sequence>
<gene>
    <name evidence="2" type="ORF">CITCOLO1_LOCUS1820</name>
</gene>
<protein>
    <submittedName>
        <fullName evidence="2">Uncharacterized protein</fullName>
    </submittedName>
</protein>
<dbReference type="PANTHER" id="PTHR42820">
    <property type="entry name" value="SHORT-CHAIN DEHYDROGENASE REDUCTASE"/>
    <property type="match status" value="1"/>
</dbReference>